<proteinExistence type="predicted"/>
<keyword evidence="2" id="KW-1185">Reference proteome</keyword>
<evidence type="ECO:0000313" key="2">
    <source>
        <dbReference type="Proteomes" id="UP000653127"/>
    </source>
</evidence>
<protein>
    <submittedName>
        <fullName evidence="1">Carboxylate--amine ligase</fullName>
    </submittedName>
</protein>
<keyword evidence="1" id="KW-0436">Ligase</keyword>
<gene>
    <name evidence="1" type="ORF">H8711_13330</name>
</gene>
<organism evidence="1 2">
    <name type="scientific">Ligaoa zhengdingensis</name>
    <dbReference type="NCBI Taxonomy" id="2763658"/>
    <lineage>
        <taxon>Bacteria</taxon>
        <taxon>Bacillati</taxon>
        <taxon>Bacillota</taxon>
        <taxon>Clostridia</taxon>
        <taxon>Eubacteriales</taxon>
        <taxon>Oscillospiraceae</taxon>
        <taxon>Ligaoa</taxon>
    </lineage>
</organism>
<dbReference type="EMBL" id="JACRST010000058">
    <property type="protein sequence ID" value="MBC8547885.1"/>
    <property type="molecule type" value="Genomic_DNA"/>
</dbReference>
<evidence type="ECO:0000313" key="1">
    <source>
        <dbReference type="EMBL" id="MBC8547885.1"/>
    </source>
</evidence>
<dbReference type="GO" id="GO:0016874">
    <property type="term" value="F:ligase activity"/>
    <property type="evidence" value="ECO:0007669"/>
    <property type="project" value="UniProtKB-KW"/>
</dbReference>
<sequence>MKYKLFRSPGDLDKAVRKHELVAVETGKSIDDVADALIRAVRDDLAEMPEYAHCETAAYAPEPIKSFRRVRRYRYEMMGIVYPKYAEENVLIDYGIIEEEES</sequence>
<dbReference type="AlphaFoldDB" id="A0A926DZ25"/>
<comment type="caution">
    <text evidence="1">The sequence shown here is derived from an EMBL/GenBank/DDBJ whole genome shotgun (WGS) entry which is preliminary data.</text>
</comment>
<name>A0A926DZ25_9FIRM</name>
<reference evidence="1" key="1">
    <citation type="submission" date="2020-08" db="EMBL/GenBank/DDBJ databases">
        <title>Genome public.</title>
        <authorList>
            <person name="Liu C."/>
            <person name="Sun Q."/>
        </authorList>
    </citation>
    <scope>NUCLEOTIDE SEQUENCE</scope>
    <source>
        <strain evidence="1">NSJ-31</strain>
    </source>
</reference>
<accession>A0A926DZ25</accession>
<dbReference type="Proteomes" id="UP000653127">
    <property type="component" value="Unassembled WGS sequence"/>
</dbReference>
<dbReference type="RefSeq" id="WP_118564773.1">
    <property type="nucleotide sequence ID" value="NZ_JACRST010000058.1"/>
</dbReference>